<dbReference type="InterPro" id="IPR002048">
    <property type="entry name" value="EF_hand_dom"/>
</dbReference>
<dbReference type="InterPro" id="IPR008979">
    <property type="entry name" value="Galactose-bd-like_sf"/>
</dbReference>
<dbReference type="InterPro" id="IPR002884">
    <property type="entry name" value="P_dom"/>
</dbReference>
<dbReference type="PROSITE" id="PS50222">
    <property type="entry name" value="EF_HAND_2"/>
    <property type="match status" value="2"/>
</dbReference>
<feature type="region of interest" description="Disordered" evidence="5">
    <location>
        <begin position="204"/>
        <end position="233"/>
    </location>
</feature>
<dbReference type="EMBL" id="SJPK01000007">
    <property type="protein sequence ID" value="TWT65342.1"/>
    <property type="molecule type" value="Genomic_DNA"/>
</dbReference>
<dbReference type="PROSITE" id="PS00018">
    <property type="entry name" value="EF_HAND_1"/>
    <property type="match status" value="3"/>
</dbReference>
<evidence type="ECO:0000256" key="2">
    <source>
        <dbReference type="ARBA" id="ARBA00022723"/>
    </source>
</evidence>
<evidence type="ECO:0000256" key="5">
    <source>
        <dbReference type="SAM" id="MobiDB-lite"/>
    </source>
</evidence>
<dbReference type="Gene3D" id="2.60.120.260">
    <property type="entry name" value="Galactose-binding domain-like"/>
    <property type="match status" value="1"/>
</dbReference>
<evidence type="ECO:0000259" key="6">
    <source>
        <dbReference type="PROSITE" id="PS50222"/>
    </source>
</evidence>
<accession>A0A5C5XUS3</accession>
<dbReference type="PROSITE" id="PS51257">
    <property type="entry name" value="PROKAR_LIPOPROTEIN"/>
    <property type="match status" value="1"/>
</dbReference>
<evidence type="ECO:0000256" key="1">
    <source>
        <dbReference type="ARBA" id="ARBA00022670"/>
    </source>
</evidence>
<feature type="compositionally biased region" description="Basic and acidic residues" evidence="5">
    <location>
        <begin position="214"/>
        <end position="225"/>
    </location>
</feature>
<dbReference type="InterPro" id="IPR018247">
    <property type="entry name" value="EF_Hand_1_Ca_BS"/>
</dbReference>
<dbReference type="SUPFAM" id="SSF49785">
    <property type="entry name" value="Galactose-binding domain-like"/>
    <property type="match status" value="1"/>
</dbReference>
<organism evidence="8 9">
    <name type="scientific">Allorhodopirellula solitaria</name>
    <dbReference type="NCBI Taxonomy" id="2527987"/>
    <lineage>
        <taxon>Bacteria</taxon>
        <taxon>Pseudomonadati</taxon>
        <taxon>Planctomycetota</taxon>
        <taxon>Planctomycetia</taxon>
        <taxon>Pirellulales</taxon>
        <taxon>Pirellulaceae</taxon>
        <taxon>Allorhodopirellula</taxon>
    </lineage>
</organism>
<gene>
    <name evidence="8" type="ORF">CA85_32540</name>
</gene>
<feature type="domain" description="EF-hand" evidence="6">
    <location>
        <begin position="25"/>
        <end position="60"/>
    </location>
</feature>
<dbReference type="GO" id="GO:0005509">
    <property type="term" value="F:calcium ion binding"/>
    <property type="evidence" value="ECO:0007669"/>
    <property type="project" value="InterPro"/>
</dbReference>
<evidence type="ECO:0000256" key="4">
    <source>
        <dbReference type="ARBA" id="ARBA00022801"/>
    </source>
</evidence>
<dbReference type="SUPFAM" id="SSF47473">
    <property type="entry name" value="EF-hand"/>
    <property type="match status" value="2"/>
</dbReference>
<dbReference type="PANTHER" id="PTHR10827">
    <property type="entry name" value="RETICULOCALBIN"/>
    <property type="match status" value="1"/>
</dbReference>
<keyword evidence="9" id="KW-1185">Reference proteome</keyword>
<feature type="domain" description="P/Homo B" evidence="7">
    <location>
        <begin position="343"/>
        <end position="501"/>
    </location>
</feature>
<dbReference type="GO" id="GO:0004252">
    <property type="term" value="F:serine-type endopeptidase activity"/>
    <property type="evidence" value="ECO:0007669"/>
    <property type="project" value="InterPro"/>
</dbReference>
<keyword evidence="1" id="KW-0645">Protease</keyword>
<sequence length="501" mass="56571">MVVNRIHLIAFCTAILLGGCAEHAFAQAGLRESLERLDTDGDGEIEPDEITPLARPYLERIARARRMSLERSNDIEKLQEAARIYHAMQNGSSRKDVRPEREGEMRSFGVSRDEPLVPEFGTGALKFPYTESDLDEAEGTLRRLDRDRNGSIDRREARRGDWSYRDPFDDDLNQDDRLTRLELAQRYARRRMLRDDSDELLQKVRRTGNGIEPARSDRDRDSRGDRSRRRGGTSHWLASSIMGRFDRNRDGRLDRSESLQLGMPVGEIDIDRDGEISRDELLHHVLELQEESGGIDNGIPGWFYERDVNGDRQVSMAEFAPEPTPETIAEFLAWDRNEDGLLTAAELAGSQVAVGGTFRSEEGIALPPGQTIISEIDVKEDFLIADLNVQLSITHTHAGQLDAFLNGPGGERIELFTEVGGHDDNFDNTVFDDEASQPIVKARPPFEGSYLPEAVSKNEPGLSTFNDKSIQGVWQLVIRGTRSERFGMLHGWNLQVRRAEE</sequence>
<evidence type="ECO:0000256" key="3">
    <source>
        <dbReference type="ARBA" id="ARBA00022737"/>
    </source>
</evidence>
<dbReference type="AlphaFoldDB" id="A0A5C5XUS3"/>
<comment type="caution">
    <text evidence="8">The sequence shown here is derived from an EMBL/GenBank/DDBJ whole genome shotgun (WGS) entry which is preliminary data.</text>
</comment>
<keyword evidence="2" id="KW-0479">Metal-binding</keyword>
<dbReference type="GO" id="GO:0006508">
    <property type="term" value="P:proteolysis"/>
    <property type="evidence" value="ECO:0007669"/>
    <property type="project" value="UniProtKB-KW"/>
</dbReference>
<dbReference type="Proteomes" id="UP000318053">
    <property type="component" value="Unassembled WGS sequence"/>
</dbReference>
<evidence type="ECO:0000313" key="9">
    <source>
        <dbReference type="Proteomes" id="UP000318053"/>
    </source>
</evidence>
<reference evidence="8 9" key="1">
    <citation type="submission" date="2019-02" db="EMBL/GenBank/DDBJ databases">
        <title>Deep-cultivation of Planctomycetes and their phenomic and genomic characterization uncovers novel biology.</title>
        <authorList>
            <person name="Wiegand S."/>
            <person name="Jogler M."/>
            <person name="Boedeker C."/>
            <person name="Pinto D."/>
            <person name="Vollmers J."/>
            <person name="Rivas-Marin E."/>
            <person name="Kohn T."/>
            <person name="Peeters S.H."/>
            <person name="Heuer A."/>
            <person name="Rast P."/>
            <person name="Oberbeckmann S."/>
            <person name="Bunk B."/>
            <person name="Jeske O."/>
            <person name="Meyerdierks A."/>
            <person name="Storesund J.E."/>
            <person name="Kallscheuer N."/>
            <person name="Luecker S."/>
            <person name="Lage O.M."/>
            <person name="Pohl T."/>
            <person name="Merkel B.J."/>
            <person name="Hornburger P."/>
            <person name="Mueller R.-W."/>
            <person name="Bruemmer F."/>
            <person name="Labrenz M."/>
            <person name="Spormann A.M."/>
            <person name="Op Den Camp H."/>
            <person name="Overmann J."/>
            <person name="Amann R."/>
            <person name="Jetten M.S.M."/>
            <person name="Mascher T."/>
            <person name="Medema M.H."/>
            <person name="Devos D.P."/>
            <person name="Kaster A.-K."/>
            <person name="Ovreas L."/>
            <person name="Rohde M."/>
            <person name="Galperin M.Y."/>
            <person name="Jogler C."/>
        </authorList>
    </citation>
    <scope>NUCLEOTIDE SEQUENCE [LARGE SCALE GENOMIC DNA]</scope>
    <source>
        <strain evidence="8 9">CA85</strain>
    </source>
</reference>
<dbReference type="Pfam" id="PF13202">
    <property type="entry name" value="EF-hand_5"/>
    <property type="match status" value="3"/>
</dbReference>
<dbReference type="PROSITE" id="PS51829">
    <property type="entry name" value="P_HOMO_B"/>
    <property type="match status" value="1"/>
</dbReference>
<protein>
    <submittedName>
        <fullName evidence="8">EF hand</fullName>
    </submittedName>
</protein>
<evidence type="ECO:0000313" key="8">
    <source>
        <dbReference type="EMBL" id="TWT65342.1"/>
    </source>
</evidence>
<dbReference type="PANTHER" id="PTHR10827:SF98">
    <property type="entry name" value="45 KDA CALCIUM-BINDING PROTEIN"/>
    <property type="match status" value="1"/>
</dbReference>
<proteinExistence type="predicted"/>
<name>A0A5C5XUS3_9BACT</name>
<dbReference type="InterPro" id="IPR011992">
    <property type="entry name" value="EF-hand-dom_pair"/>
</dbReference>
<keyword evidence="3" id="KW-0677">Repeat</keyword>
<feature type="domain" description="EF-hand" evidence="6">
    <location>
        <begin position="267"/>
        <end position="291"/>
    </location>
</feature>
<keyword evidence="4" id="KW-0378">Hydrolase</keyword>
<dbReference type="Gene3D" id="1.10.238.10">
    <property type="entry name" value="EF-hand"/>
    <property type="match status" value="2"/>
</dbReference>
<dbReference type="Pfam" id="PF01483">
    <property type="entry name" value="P_proprotein"/>
    <property type="match status" value="1"/>
</dbReference>
<evidence type="ECO:0000259" key="7">
    <source>
        <dbReference type="PROSITE" id="PS51829"/>
    </source>
</evidence>
<dbReference type="OrthoDB" id="247802at2"/>